<dbReference type="InterPro" id="IPR004143">
    <property type="entry name" value="BPL_LPL_catalytic"/>
</dbReference>
<accession>B2KEF0</accession>
<dbReference type="KEGG" id="emi:Emin_1346"/>
<dbReference type="InterPro" id="IPR050664">
    <property type="entry name" value="Octanoyltrans_LipM/LipL"/>
</dbReference>
<dbReference type="PANTHER" id="PTHR43679:SF2">
    <property type="entry name" value="OCTANOYL-[GCVH]:PROTEIN N-OCTANOYLTRANSFERASE"/>
    <property type="match status" value="1"/>
</dbReference>
<name>B2KEF0_ELUMP</name>
<feature type="domain" description="BPL/LPL catalytic" evidence="1">
    <location>
        <begin position="16"/>
        <end position="187"/>
    </location>
</feature>
<dbReference type="STRING" id="445932.Emin_1346"/>
<dbReference type="EMBL" id="CP001055">
    <property type="protein sequence ID" value="ACC98896.1"/>
    <property type="molecule type" value="Genomic_DNA"/>
</dbReference>
<evidence type="ECO:0000313" key="3">
    <source>
        <dbReference type="Proteomes" id="UP000001029"/>
    </source>
</evidence>
<dbReference type="Gene3D" id="3.30.930.10">
    <property type="entry name" value="Bira Bifunctional Protein, Domain 2"/>
    <property type="match status" value="1"/>
</dbReference>
<dbReference type="Pfam" id="PF21948">
    <property type="entry name" value="LplA-B_cat"/>
    <property type="match status" value="1"/>
</dbReference>
<reference evidence="2 3" key="1">
    <citation type="journal article" date="2009" name="Appl. Environ. Microbiol.">
        <title>Genomic analysis of 'Elusimicrobium minutum,' the first cultivated representative of the phylum 'Elusimicrobia' (formerly termite group 1).</title>
        <authorList>
            <person name="Herlemann D.P.R."/>
            <person name="Geissinger O."/>
            <person name="Ikeda-Ohtsubo W."/>
            <person name="Kunin V."/>
            <person name="Sun H."/>
            <person name="Lapidus A."/>
            <person name="Hugenholtz P."/>
            <person name="Brune A."/>
        </authorList>
    </citation>
    <scope>NUCLEOTIDE SEQUENCE [LARGE SCALE GENOMIC DNA]</scope>
    <source>
        <strain evidence="2 3">Pei191</strain>
    </source>
</reference>
<dbReference type="Proteomes" id="UP000001029">
    <property type="component" value="Chromosome"/>
</dbReference>
<dbReference type="AlphaFoldDB" id="B2KEF0"/>
<dbReference type="PANTHER" id="PTHR43679">
    <property type="entry name" value="OCTANOYLTRANSFERASE LIPM-RELATED"/>
    <property type="match status" value="1"/>
</dbReference>
<evidence type="ECO:0000313" key="2">
    <source>
        <dbReference type="EMBL" id="ACC98896.1"/>
    </source>
</evidence>
<dbReference type="RefSeq" id="WP_012415511.1">
    <property type="nucleotide sequence ID" value="NC_010644.1"/>
</dbReference>
<keyword evidence="3" id="KW-1185">Reference proteome</keyword>
<dbReference type="GO" id="GO:0016874">
    <property type="term" value="F:ligase activity"/>
    <property type="evidence" value="ECO:0007669"/>
    <property type="project" value="UniProtKB-KW"/>
</dbReference>
<dbReference type="InterPro" id="IPR045864">
    <property type="entry name" value="aa-tRNA-synth_II/BPL/LPL"/>
</dbReference>
<sequence>MSGFIVETDVLNVFGHMAYDELLASSLPKDKNQVFLRFYNWGENAAKAMTFGYAQFFSDIQKESSFKTCKDVTRRPTGGGVVYHNCDLTFSLVFRSEIKRVQELYDNIHGAINKHLAVEEKGLSVSKEESATALYAPSVDGGANACFSNPVKSDILNSEGNKILGGAIRRWDNIVLYQGSLQTATARANKNYIHALKNAVADYWNVNLKQFSHGSVFIKKAQEEAVSKYTAEEWIRKF</sequence>
<gene>
    <name evidence="2" type="ordered locus">Emin_1346</name>
</gene>
<dbReference type="OrthoDB" id="9787898at2"/>
<dbReference type="HOGENOM" id="CLU_022986_5_0_0"/>
<proteinExistence type="predicted"/>
<dbReference type="SUPFAM" id="SSF55681">
    <property type="entry name" value="Class II aaRS and biotin synthetases"/>
    <property type="match status" value="1"/>
</dbReference>
<protein>
    <submittedName>
        <fullName evidence="2">Biotin/lipoate A/B protein ligase</fullName>
    </submittedName>
</protein>
<organism evidence="2 3">
    <name type="scientific">Elusimicrobium minutum (strain Pei191)</name>
    <dbReference type="NCBI Taxonomy" id="445932"/>
    <lineage>
        <taxon>Bacteria</taxon>
        <taxon>Pseudomonadati</taxon>
        <taxon>Elusimicrobiota</taxon>
        <taxon>Elusimicrobia</taxon>
        <taxon>Elusimicrobiales</taxon>
        <taxon>Elusimicrobiaceae</taxon>
        <taxon>Elusimicrobium</taxon>
    </lineage>
</organism>
<evidence type="ECO:0000259" key="1">
    <source>
        <dbReference type="Pfam" id="PF21948"/>
    </source>
</evidence>
<keyword evidence="2" id="KW-0436">Ligase</keyword>